<gene>
    <name evidence="1" type="ORF">CTRU02_202874</name>
</gene>
<dbReference type="EMBL" id="VUJX02000001">
    <property type="protein sequence ID" value="KAL0944987.1"/>
    <property type="molecule type" value="Genomic_DNA"/>
</dbReference>
<organism evidence="1 2">
    <name type="scientific">Colletotrichum truncatum</name>
    <name type="common">Anthracnose fungus</name>
    <name type="synonym">Colletotrichum capsici</name>
    <dbReference type="NCBI Taxonomy" id="5467"/>
    <lineage>
        <taxon>Eukaryota</taxon>
        <taxon>Fungi</taxon>
        <taxon>Dikarya</taxon>
        <taxon>Ascomycota</taxon>
        <taxon>Pezizomycotina</taxon>
        <taxon>Sordariomycetes</taxon>
        <taxon>Hypocreomycetidae</taxon>
        <taxon>Glomerellales</taxon>
        <taxon>Glomerellaceae</taxon>
        <taxon>Colletotrichum</taxon>
        <taxon>Colletotrichum truncatum species complex</taxon>
    </lineage>
</organism>
<evidence type="ECO:0000313" key="2">
    <source>
        <dbReference type="Proteomes" id="UP000805649"/>
    </source>
</evidence>
<keyword evidence="2" id="KW-1185">Reference proteome</keyword>
<sequence>MVRSTSGCTNCKRRKRKCDEVRPECGLCRRRGIKCDGYVATVRWANGVASRGQFSGATIPDKAALEKHTNRSNGLANIEPPSPDNDNTTEAPPPPGTSNQEWQEYRKFLTSGLCRLYSTEVQSWMQPFFEEVAMESRALVLVGGALQRFLEDNHGYPLAQSLEAIGLALQTFRTELESRHNAIQVGTICAGILICTIHPVMQTNRYDTLVPSGKPLHNTDSASRQSLQYSNINSYSQSLPGTSSADTARA</sequence>
<comment type="caution">
    <text evidence="1">The sequence shown here is derived from an EMBL/GenBank/DDBJ whole genome shotgun (WGS) entry which is preliminary data.</text>
</comment>
<protein>
    <submittedName>
        <fullName evidence="1">Uncharacterized protein</fullName>
    </submittedName>
</protein>
<evidence type="ECO:0000313" key="1">
    <source>
        <dbReference type="EMBL" id="KAL0944987.1"/>
    </source>
</evidence>
<proteinExistence type="predicted"/>
<reference evidence="1 2" key="1">
    <citation type="journal article" date="2020" name="Phytopathology">
        <title>Genome Sequence Resources of Colletotrichum truncatum, C. plurivorum, C. musicola, and C. sojae: Four Species Pathogenic to Soybean (Glycine max).</title>
        <authorList>
            <person name="Rogerio F."/>
            <person name="Boufleur T.R."/>
            <person name="Ciampi-Guillardi M."/>
            <person name="Sukno S.A."/>
            <person name="Thon M.R."/>
            <person name="Massola Junior N.S."/>
            <person name="Baroncelli R."/>
        </authorList>
    </citation>
    <scope>NUCLEOTIDE SEQUENCE [LARGE SCALE GENOMIC DNA]</scope>
    <source>
        <strain evidence="1 2">CMES1059</strain>
    </source>
</reference>
<name>A0ACC3ZLI1_COLTU</name>
<accession>A0ACC3ZLI1</accession>
<dbReference type="Proteomes" id="UP000805649">
    <property type="component" value="Unassembled WGS sequence"/>
</dbReference>